<feature type="transmembrane region" description="Helical" evidence="6">
    <location>
        <begin position="629"/>
        <end position="651"/>
    </location>
</feature>
<keyword evidence="2" id="KW-1003">Cell membrane</keyword>
<dbReference type="SUPFAM" id="SSF82866">
    <property type="entry name" value="Multidrug efflux transporter AcrB transmembrane domain"/>
    <property type="match status" value="2"/>
</dbReference>
<dbReference type="InterPro" id="IPR004869">
    <property type="entry name" value="MMPL_dom"/>
</dbReference>
<evidence type="ECO:0000313" key="8">
    <source>
        <dbReference type="EMBL" id="GIJ48570.1"/>
    </source>
</evidence>
<evidence type="ECO:0000256" key="6">
    <source>
        <dbReference type="SAM" id="Phobius"/>
    </source>
</evidence>
<feature type="transmembrane region" description="Helical" evidence="6">
    <location>
        <begin position="296"/>
        <end position="325"/>
    </location>
</feature>
<keyword evidence="3 6" id="KW-0812">Transmembrane</keyword>
<feature type="transmembrane region" description="Helical" evidence="6">
    <location>
        <begin position="20"/>
        <end position="42"/>
    </location>
</feature>
<dbReference type="Proteomes" id="UP000619260">
    <property type="component" value="Unassembled WGS sequence"/>
</dbReference>
<protein>
    <submittedName>
        <fullName evidence="8">Membrane protein</fullName>
    </submittedName>
</protein>
<keyword evidence="4 6" id="KW-1133">Transmembrane helix</keyword>
<feature type="transmembrane region" description="Helical" evidence="6">
    <location>
        <begin position="544"/>
        <end position="567"/>
    </location>
</feature>
<feature type="transmembrane region" description="Helical" evidence="6">
    <location>
        <begin position="346"/>
        <end position="374"/>
    </location>
</feature>
<name>A0A8J3YRD9_9ACTN</name>
<dbReference type="InterPro" id="IPR050545">
    <property type="entry name" value="Mycobact_MmpL"/>
</dbReference>
<feature type="transmembrane region" description="Helical" evidence="6">
    <location>
        <begin position="199"/>
        <end position="219"/>
    </location>
</feature>
<accession>A0A8J3YRD9</accession>
<dbReference type="EMBL" id="BOPF01000021">
    <property type="protein sequence ID" value="GIJ48570.1"/>
    <property type="molecule type" value="Genomic_DNA"/>
</dbReference>
<evidence type="ECO:0000256" key="3">
    <source>
        <dbReference type="ARBA" id="ARBA00022692"/>
    </source>
</evidence>
<feature type="domain" description="SSD" evidence="7">
    <location>
        <begin position="195"/>
        <end position="324"/>
    </location>
</feature>
<evidence type="ECO:0000256" key="1">
    <source>
        <dbReference type="ARBA" id="ARBA00004651"/>
    </source>
</evidence>
<dbReference type="Pfam" id="PF03176">
    <property type="entry name" value="MMPL"/>
    <property type="match status" value="2"/>
</dbReference>
<dbReference type="InterPro" id="IPR000731">
    <property type="entry name" value="SSD"/>
</dbReference>
<feature type="transmembrane region" description="Helical" evidence="6">
    <location>
        <begin position="587"/>
        <end position="608"/>
    </location>
</feature>
<feature type="transmembrane region" description="Helical" evidence="6">
    <location>
        <begin position="173"/>
        <end position="192"/>
    </location>
</feature>
<proteinExistence type="predicted"/>
<dbReference type="PANTHER" id="PTHR33406">
    <property type="entry name" value="MEMBRANE PROTEIN MJ1562-RELATED"/>
    <property type="match status" value="1"/>
</dbReference>
<evidence type="ECO:0000256" key="5">
    <source>
        <dbReference type="ARBA" id="ARBA00023136"/>
    </source>
</evidence>
<dbReference type="GO" id="GO:0005886">
    <property type="term" value="C:plasma membrane"/>
    <property type="evidence" value="ECO:0007669"/>
    <property type="project" value="UniProtKB-SubCell"/>
</dbReference>
<feature type="transmembrane region" description="Helical" evidence="6">
    <location>
        <begin position="519"/>
        <end position="537"/>
    </location>
</feature>
<dbReference type="PANTHER" id="PTHR33406:SF13">
    <property type="entry name" value="MEMBRANE PROTEIN YDFJ"/>
    <property type="match status" value="1"/>
</dbReference>
<evidence type="ECO:0000259" key="7">
    <source>
        <dbReference type="PROSITE" id="PS50156"/>
    </source>
</evidence>
<keyword evidence="9" id="KW-1185">Reference proteome</keyword>
<reference evidence="8" key="1">
    <citation type="submission" date="2021-01" db="EMBL/GenBank/DDBJ databases">
        <title>Whole genome shotgun sequence of Virgisporangium aliadipatigenens NBRC 105644.</title>
        <authorList>
            <person name="Komaki H."/>
            <person name="Tamura T."/>
        </authorList>
    </citation>
    <scope>NUCLEOTIDE SEQUENCE</scope>
    <source>
        <strain evidence="8">NBRC 105644</strain>
    </source>
</reference>
<organism evidence="8 9">
    <name type="scientific">Virgisporangium aliadipatigenens</name>
    <dbReference type="NCBI Taxonomy" id="741659"/>
    <lineage>
        <taxon>Bacteria</taxon>
        <taxon>Bacillati</taxon>
        <taxon>Actinomycetota</taxon>
        <taxon>Actinomycetes</taxon>
        <taxon>Micromonosporales</taxon>
        <taxon>Micromonosporaceae</taxon>
        <taxon>Virgisporangium</taxon>
    </lineage>
</organism>
<dbReference type="Gene3D" id="1.20.1640.10">
    <property type="entry name" value="Multidrug efflux transporter AcrB transmembrane domain"/>
    <property type="match status" value="2"/>
</dbReference>
<dbReference type="PROSITE" id="PS50156">
    <property type="entry name" value="SSD"/>
    <property type="match status" value="1"/>
</dbReference>
<evidence type="ECO:0000256" key="4">
    <source>
        <dbReference type="ARBA" id="ARBA00022989"/>
    </source>
</evidence>
<keyword evidence="5 6" id="KW-0472">Membrane</keyword>
<evidence type="ECO:0000313" key="9">
    <source>
        <dbReference type="Proteomes" id="UP000619260"/>
    </source>
</evidence>
<comment type="caution">
    <text evidence="8">The sequence shown here is derived from an EMBL/GenBank/DDBJ whole genome shotgun (WGS) entry which is preliminary data.</text>
</comment>
<dbReference type="AlphaFoldDB" id="A0A8J3YRD9"/>
<gene>
    <name evidence="8" type="ORF">Val02_54560</name>
</gene>
<feature type="transmembrane region" description="Helical" evidence="6">
    <location>
        <begin position="663"/>
        <end position="688"/>
    </location>
</feature>
<feature type="transmembrane region" description="Helical" evidence="6">
    <location>
        <begin position="225"/>
        <end position="246"/>
    </location>
</feature>
<feature type="transmembrane region" description="Helical" evidence="6">
    <location>
        <begin position="273"/>
        <end position="290"/>
    </location>
</feature>
<sequence>MGIKGIAARTAAWSARHRVLAVLGWLVFVVATVVLSGQLGVIEDETGGGHGESARAEKLIDDAGFPERSGEMVLVRAAGRSVDDPEITAALGELAAALDKTGVVLERSEPIPSPDGTAALVTFAMADEDDLDKTLDAVAGVQKAHPTLSVRQTGDASGDRFVGEELDKSLNTLALLSLPLTLGILLIAFGALVAALLPVVLAVTAVIAAAGLLAVVSRAAPTVDATMHVMLLIGLAVGVDYCLFYIRREREERARGVDPERALMIAAQTSGRSVWISGLTVIVAMAGMLLTGDVTFMSFGAATILVVATAVIGSLTVLPAMLSLLGDKIDLGRIRRRRKHTGDGRAWRAVLGVVTRHPLVSGVLAAALLGALAFPALRLNPQSESLNDFTAGVIPTVDTMQDIQRTYPGAGEPAEVVIKADDVTAEPMTEALEKFRETALATGQLHEPISVQVNPDHTLAIVTVGLSGSGTDETSEKALLLLRDDVLPKIFDPVAGVKDVAVAGNTAGSYDFNQALEKSLPLVFAFVLGLTFLLVLLSFRSIVVAFTTIVLNLLSVAAAYGVLVLVFQDGHGEDLLKFTSSGGITDWLPLLLFVILFGLSMDYHVFVLSRIREGYDRGLRTRSAVAEGIAGTAGTITSAAVVMVIVFGLFATMPLASMKQVGVGLSVAVLLDATIVRAVLLPAVMSLLGEANWYLPRWLRWLPKIEHGASGTAPVQVPPVERPVPVGATAS</sequence>
<comment type="subcellular location">
    <subcellularLocation>
        <location evidence="1">Cell membrane</location>
        <topology evidence="1">Multi-pass membrane protein</topology>
    </subcellularLocation>
</comment>
<evidence type="ECO:0000256" key="2">
    <source>
        <dbReference type="ARBA" id="ARBA00022475"/>
    </source>
</evidence>
<dbReference type="RefSeq" id="WP_203902049.1">
    <property type="nucleotide sequence ID" value="NZ_BOPF01000021.1"/>
</dbReference>